<keyword evidence="1" id="KW-0812">Transmembrane</keyword>
<reference evidence="2" key="3">
    <citation type="submission" date="2021-02" db="EMBL/GenBank/DDBJ databases">
        <title>Infant gut strain persistence is associated with maternal origin, phylogeny, and functional potential including surface adhesion and iron acquisition.</title>
        <authorList>
            <person name="Lou Y.C."/>
        </authorList>
    </citation>
    <scope>NUCLEOTIDE SEQUENCE</scope>
    <source>
        <strain evidence="2">L3_058_000G1_dasL3_058_000G1_concoct_72</strain>
    </source>
</reference>
<dbReference type="PANTHER" id="PTHR37305">
    <property type="entry name" value="INTEGRAL MEMBRANE PROTEIN-RELATED"/>
    <property type="match status" value="1"/>
</dbReference>
<accession>A0A233VQ88</accession>
<dbReference type="Proteomes" id="UP000215546">
    <property type="component" value="Unassembled WGS sequence"/>
</dbReference>
<keyword evidence="1" id="KW-1133">Transmembrane helix</keyword>
<evidence type="ECO:0000313" key="2">
    <source>
        <dbReference type="EMBL" id="MBS5964680.1"/>
    </source>
</evidence>
<dbReference type="Proteomes" id="UP000730862">
    <property type="component" value="Unassembled WGS sequence"/>
</dbReference>
<feature type="transmembrane region" description="Helical" evidence="1">
    <location>
        <begin position="223"/>
        <end position="241"/>
    </location>
</feature>
<feature type="transmembrane region" description="Helical" evidence="1">
    <location>
        <begin position="49"/>
        <end position="73"/>
    </location>
</feature>
<evidence type="ECO:0000313" key="3">
    <source>
        <dbReference type="EMBL" id="OXZ34586.1"/>
    </source>
</evidence>
<feature type="transmembrane region" description="Helical" evidence="1">
    <location>
        <begin position="112"/>
        <end position="133"/>
    </location>
</feature>
<keyword evidence="1" id="KW-0472">Membrane</keyword>
<dbReference type="RefSeq" id="WP_094207944.1">
    <property type="nucleotide sequence ID" value="NZ_AP031486.1"/>
</dbReference>
<reference evidence="4" key="2">
    <citation type="submission" date="2017-04" db="EMBL/GenBank/DDBJ databases">
        <title>Finegoldia magna isolated from orthopedic joint implant-associated infections.</title>
        <authorList>
            <person name="Bjorklund S."/>
            <person name="Bruggemann H."/>
            <person name="Jensen A."/>
            <person name="Hellmark B."/>
            <person name="Soderquist B."/>
        </authorList>
    </citation>
    <scope>NUCLEOTIDE SEQUENCE [LARGE SCALE GENOMIC DNA]</scope>
    <source>
        <strain evidence="4">12T273</strain>
    </source>
</reference>
<organism evidence="3 4">
    <name type="scientific">Finegoldia magna</name>
    <name type="common">Peptostreptococcus magnus</name>
    <dbReference type="NCBI Taxonomy" id="1260"/>
    <lineage>
        <taxon>Bacteria</taxon>
        <taxon>Bacillati</taxon>
        <taxon>Bacillota</taxon>
        <taxon>Tissierellia</taxon>
        <taxon>Tissierellales</taxon>
        <taxon>Peptoniphilaceae</taxon>
        <taxon>Finegoldia</taxon>
    </lineage>
</organism>
<comment type="caution">
    <text evidence="3">The sequence shown here is derived from an EMBL/GenBank/DDBJ whole genome shotgun (WGS) entry which is preliminary data.</text>
</comment>
<proteinExistence type="predicted"/>
<dbReference type="PANTHER" id="PTHR37305:SF1">
    <property type="entry name" value="MEMBRANE PROTEIN"/>
    <property type="match status" value="1"/>
</dbReference>
<dbReference type="EMBL" id="JAHAIK010000006">
    <property type="protein sequence ID" value="MBS5964680.1"/>
    <property type="molecule type" value="Genomic_DNA"/>
</dbReference>
<feature type="transmembrane region" description="Helical" evidence="1">
    <location>
        <begin position="20"/>
        <end position="37"/>
    </location>
</feature>
<evidence type="ECO:0000313" key="4">
    <source>
        <dbReference type="Proteomes" id="UP000215546"/>
    </source>
</evidence>
<name>A0A233VQ88_FINMA</name>
<sequence length="250" mass="29190">MLKIIKFELIKQLKRKENFILLFMFLIPLLYSIGVYNNSSVITYNSNEAVNGLAFANSMYVFVYMVFVFYLIIAINSSNILRGEIDNGSTSIMLTRINNRKKIYNAKLYEQIIYWAIVTILFILFSIICYYIFVSRLDISDGRLIGTNWANELLAIIAIYSSYIFVISMVQSMSMYFKSYVSIGIFIVVWIILLYFKEFPGVKIISPIYYLESLIDSGRFLDFIKFMIINWGLVIIFSFIGSRKFTRSDI</sequence>
<dbReference type="EMBL" id="NDYE01000002">
    <property type="protein sequence ID" value="OXZ34586.1"/>
    <property type="molecule type" value="Genomic_DNA"/>
</dbReference>
<gene>
    <name evidence="3" type="ORF">B9N55_00785</name>
    <name evidence="2" type="ORF">KIA07_03320</name>
</gene>
<evidence type="ECO:0000256" key="1">
    <source>
        <dbReference type="SAM" id="Phobius"/>
    </source>
</evidence>
<feature type="transmembrane region" description="Helical" evidence="1">
    <location>
        <begin position="177"/>
        <end position="196"/>
    </location>
</feature>
<dbReference type="AlphaFoldDB" id="A0A233VQ88"/>
<protein>
    <submittedName>
        <fullName evidence="3">Uncharacterized protein</fullName>
    </submittedName>
</protein>
<feature type="transmembrane region" description="Helical" evidence="1">
    <location>
        <begin position="153"/>
        <end position="170"/>
    </location>
</feature>
<reference evidence="3" key="1">
    <citation type="journal article" date="2017" name="J. Clin. Microbiol.">
        <title>Finegoldia magna Isolated from Orthopedic Joint Implant-Associated Infections.</title>
        <authorList>
            <person name="Soderquist B."/>
            <person name="Bjorklund S."/>
            <person name="Hellmark B."/>
            <person name="Jensen A."/>
            <person name="Bruggemann H."/>
        </authorList>
    </citation>
    <scope>NUCLEOTIDE SEQUENCE</scope>
    <source>
        <strain evidence="3">12T273</strain>
    </source>
</reference>